<dbReference type="Pfam" id="PF00931">
    <property type="entry name" value="NB-ARC"/>
    <property type="match status" value="1"/>
</dbReference>
<sequence length="1192" mass="134739">MSNNMKKILILSANPKDTARIRFDEEIREIEESLKRSSLREQFAIKSSCAVGVRELRREILAHKPDIVHFSGHGEEEGLVLENEQGQKVLVPSDSITSLFSLCSEHIQCVVLNSCYSQNQAEGIQKHISYVIGMKKTVSDNAALEFAIGFYDGLYSGESIEKSFEFGCNAIELHNLPDHQTPILLKRDLTSHCNAADSPAHAAPGKIISSGSTSSTTSRMPKHTLPQGLMDAHQAGKLIPVVGAGVSMSLKDAEGKNLFPSWKQLLEYAAESLRREDKEKHAIGIEAMLMLDKFQEAANLANEGLTGRLWTNFFTKYIEEPLDRISDDNLSLPKAIWSISNRIITLNYDKVLRAACPNIARLKELDNKNSAGLSEFTNSRNTSPMVWHLHGRTDNISTLIFTAESYRKLYAEADAEYQAALEVFRGICRDNIILFVGCSLEDAELLQEMVKQHELFDKNTGPHYALVREENKAAIEQKIEGMPLELVTFSSFGEPLLGLIQEIAQPAVPEPTLLSEEPDKVREEEPAPSPVKNKKETVRIVLLSASPLDNEQEYWQLKEFRRIKNHIDHYSLSIANLNDLQGYDYILILTKVVKGKLLIENDYLCSERISFEDLVDNIGNETTNGLFFFVDQLPDEESIAGIQLPTLVFPSEDKKLFQAVGFQLFQKNNLEYFKDYIILNPDAFVLHPLNTKIPGNNLQKEKTPLPDSIDHKVLNGFVGRSDDLKNICRELMEMGEGEILTIKGSGGIGKTHTVKKIAVALADRAQFPGGIHFIDCEPVTDSKLFQFKAAAVFGLELAEAPWQHLRDHHDGKDRLVIFDNFEPLLHLDDTEKIKEILGKVTDYAKVVVTSREVLGVEAEKEYTIRPMVTDEAVELFQANFTAAENEVELLRQEILSRILDNNPLAIKLITANLPKGKSLVKLKEELEDDLFSTISDEELNIFDSESDRNIDRKRSIYGSILYSYRHLSEQEKIAFELLSLFPDGIHLEEFKRLTSKTEKKDKQLSLLITDRMVKALHDKSMIENNGGQLKHQSIIGRFAQAMIQQREDLEPLYRNAFSYNCRLATALFNMKNRFSNSSHTLEMFSSQQGNFLTAIKYCDCFDVDKEELLKFLNFLTILFVDICSLGGFIDELSNKINFFTDKQKQCANAILLYSKYVNGDFQEAFVTFTHLLPLDQISKLDKSSYTEELLAS</sequence>
<dbReference type="Pfam" id="PF12770">
    <property type="entry name" value="CHAT"/>
    <property type="match status" value="1"/>
</dbReference>
<proteinExistence type="predicted"/>
<organism evidence="3">
    <name type="scientific">Candidatus Electrothrix aestuarii</name>
    <dbReference type="NCBI Taxonomy" id="3062594"/>
    <lineage>
        <taxon>Bacteria</taxon>
        <taxon>Pseudomonadati</taxon>
        <taxon>Thermodesulfobacteriota</taxon>
        <taxon>Desulfobulbia</taxon>
        <taxon>Desulfobulbales</taxon>
        <taxon>Desulfobulbaceae</taxon>
        <taxon>Candidatus Electrothrix</taxon>
    </lineage>
</organism>
<dbReference type="AlphaFoldDB" id="A0AAU8LSU4"/>
<feature type="domain" description="AAA+ ATPase" evidence="2">
    <location>
        <begin position="736"/>
        <end position="945"/>
    </location>
</feature>
<protein>
    <submittedName>
        <fullName evidence="3">SIR2 family protein</fullName>
    </submittedName>
</protein>
<reference evidence="3" key="2">
    <citation type="submission" date="2024-06" db="EMBL/GenBank/DDBJ databases">
        <authorList>
            <person name="Plum-Jensen L.E."/>
            <person name="Schramm A."/>
            <person name="Marshall I.P.G."/>
        </authorList>
    </citation>
    <scope>NUCLEOTIDE SEQUENCE</scope>
    <source>
        <strain evidence="3">Rat1</strain>
    </source>
</reference>
<feature type="compositionally biased region" description="Low complexity" evidence="1">
    <location>
        <begin position="209"/>
        <end position="218"/>
    </location>
</feature>
<dbReference type="SMART" id="SM00382">
    <property type="entry name" value="AAA"/>
    <property type="match status" value="1"/>
</dbReference>
<reference evidence="3" key="1">
    <citation type="journal article" date="2024" name="Syst. Appl. Microbiol.">
        <title>First single-strain enrichments of Electrothrix cable bacteria, description of E. aestuarii sp. nov. and E. rattekaaiensis sp. nov., and proposal of a cable bacteria taxonomy following the rules of the SeqCode.</title>
        <authorList>
            <person name="Plum-Jensen L.E."/>
            <person name="Schramm A."/>
            <person name="Marshall I.P.G."/>
        </authorList>
    </citation>
    <scope>NUCLEOTIDE SEQUENCE</scope>
    <source>
        <strain evidence="3">Rat1</strain>
    </source>
</reference>
<feature type="region of interest" description="Disordered" evidence="1">
    <location>
        <begin position="197"/>
        <end position="221"/>
    </location>
</feature>
<name>A0AAU8LSU4_9BACT</name>
<dbReference type="InterPro" id="IPR027417">
    <property type="entry name" value="P-loop_NTPase"/>
</dbReference>
<dbReference type="PANTHER" id="PTHR47691">
    <property type="entry name" value="REGULATOR-RELATED"/>
    <property type="match status" value="1"/>
</dbReference>
<accession>A0AAU8LSU4</accession>
<dbReference type="InterPro" id="IPR003593">
    <property type="entry name" value="AAA+_ATPase"/>
</dbReference>
<dbReference type="KEGG" id="eaj:Q3M24_18420"/>
<dbReference type="EMBL" id="CP159373">
    <property type="protein sequence ID" value="XCN72257.1"/>
    <property type="molecule type" value="Genomic_DNA"/>
</dbReference>
<evidence type="ECO:0000313" key="3">
    <source>
        <dbReference type="EMBL" id="XCN72257.1"/>
    </source>
</evidence>
<gene>
    <name evidence="3" type="ORF">Q3M24_18420</name>
</gene>
<dbReference type="Gene3D" id="3.40.50.300">
    <property type="entry name" value="P-loop containing nucleotide triphosphate hydrolases"/>
    <property type="match status" value="1"/>
</dbReference>
<dbReference type="SUPFAM" id="SSF52540">
    <property type="entry name" value="P-loop containing nucleoside triphosphate hydrolases"/>
    <property type="match status" value="1"/>
</dbReference>
<evidence type="ECO:0000259" key="2">
    <source>
        <dbReference type="SMART" id="SM00382"/>
    </source>
</evidence>
<evidence type="ECO:0000256" key="1">
    <source>
        <dbReference type="SAM" id="MobiDB-lite"/>
    </source>
</evidence>
<dbReference type="InterPro" id="IPR024983">
    <property type="entry name" value="CHAT_dom"/>
</dbReference>
<dbReference type="InterPro" id="IPR002182">
    <property type="entry name" value="NB-ARC"/>
</dbReference>
<dbReference type="PANTHER" id="PTHR47691:SF3">
    <property type="entry name" value="HTH-TYPE TRANSCRIPTIONAL REGULATOR RV0890C-RELATED"/>
    <property type="match status" value="1"/>
</dbReference>
<dbReference type="GO" id="GO:0043531">
    <property type="term" value="F:ADP binding"/>
    <property type="evidence" value="ECO:0007669"/>
    <property type="project" value="InterPro"/>
</dbReference>
<dbReference type="Pfam" id="PF13289">
    <property type="entry name" value="SIR2_2"/>
    <property type="match status" value="1"/>
</dbReference>